<gene>
    <name evidence="1" type="ORF">RFI_17985</name>
</gene>
<dbReference type="SUPFAM" id="SSF52540">
    <property type="entry name" value="P-loop containing nucleoside triphosphate hydrolases"/>
    <property type="match status" value="1"/>
</dbReference>
<dbReference type="Proteomes" id="UP000023152">
    <property type="component" value="Unassembled WGS sequence"/>
</dbReference>
<organism evidence="1 2">
    <name type="scientific">Reticulomyxa filosa</name>
    <dbReference type="NCBI Taxonomy" id="46433"/>
    <lineage>
        <taxon>Eukaryota</taxon>
        <taxon>Sar</taxon>
        <taxon>Rhizaria</taxon>
        <taxon>Retaria</taxon>
        <taxon>Foraminifera</taxon>
        <taxon>Monothalamids</taxon>
        <taxon>Reticulomyxidae</taxon>
        <taxon>Reticulomyxa</taxon>
    </lineage>
</organism>
<name>X6N0H0_RETFI</name>
<sequence>KKKEEGFLDSIHAAHGVTQFSQKLKQKKKKKETFLRAKSWVKELQAQKSQDVIIALAGNKCDRESERQVSTEVKKAFRNNPKKNLRKLKKNSFLYVKKKKKKKNNTHN</sequence>
<comment type="caution">
    <text evidence="1">The sequence shown here is derived from an EMBL/GenBank/DDBJ whole genome shotgun (WGS) entry which is preliminary data.</text>
</comment>
<dbReference type="AlphaFoldDB" id="X6N0H0"/>
<reference evidence="1 2" key="1">
    <citation type="journal article" date="2013" name="Curr. Biol.">
        <title>The Genome of the Foraminiferan Reticulomyxa filosa.</title>
        <authorList>
            <person name="Glockner G."/>
            <person name="Hulsmann N."/>
            <person name="Schleicher M."/>
            <person name="Noegel A.A."/>
            <person name="Eichinger L."/>
            <person name="Gallinger C."/>
            <person name="Pawlowski J."/>
            <person name="Sierra R."/>
            <person name="Euteneuer U."/>
            <person name="Pillet L."/>
            <person name="Moustafa A."/>
            <person name="Platzer M."/>
            <person name="Groth M."/>
            <person name="Szafranski K."/>
            <person name="Schliwa M."/>
        </authorList>
    </citation>
    <scope>NUCLEOTIDE SEQUENCE [LARGE SCALE GENOMIC DNA]</scope>
</reference>
<evidence type="ECO:0000313" key="2">
    <source>
        <dbReference type="Proteomes" id="UP000023152"/>
    </source>
</evidence>
<dbReference type="EMBL" id="ASPP01013884">
    <property type="protein sequence ID" value="ETO19239.1"/>
    <property type="molecule type" value="Genomic_DNA"/>
</dbReference>
<dbReference type="InterPro" id="IPR001806">
    <property type="entry name" value="Small_GTPase"/>
</dbReference>
<evidence type="ECO:0000313" key="1">
    <source>
        <dbReference type="EMBL" id="ETO19239.1"/>
    </source>
</evidence>
<feature type="non-terminal residue" evidence="1">
    <location>
        <position position="1"/>
    </location>
</feature>
<dbReference type="Gene3D" id="3.40.50.300">
    <property type="entry name" value="P-loop containing nucleotide triphosphate hydrolases"/>
    <property type="match status" value="1"/>
</dbReference>
<dbReference type="InterPro" id="IPR027417">
    <property type="entry name" value="P-loop_NTPase"/>
</dbReference>
<dbReference type="GO" id="GO:0003924">
    <property type="term" value="F:GTPase activity"/>
    <property type="evidence" value="ECO:0007669"/>
    <property type="project" value="InterPro"/>
</dbReference>
<keyword evidence="2" id="KW-1185">Reference proteome</keyword>
<dbReference type="GO" id="GO:0005525">
    <property type="term" value="F:GTP binding"/>
    <property type="evidence" value="ECO:0007669"/>
    <property type="project" value="InterPro"/>
</dbReference>
<proteinExistence type="predicted"/>
<dbReference type="Pfam" id="PF00071">
    <property type="entry name" value="Ras"/>
    <property type="match status" value="1"/>
</dbReference>
<protein>
    <submittedName>
        <fullName evidence="1">Ras-related protein</fullName>
    </submittedName>
</protein>
<accession>X6N0H0</accession>